<keyword evidence="2" id="KW-1185">Reference proteome</keyword>
<reference evidence="2" key="2">
    <citation type="submission" date="2015-01" db="EMBL/GenBank/DDBJ databases">
        <title>Evolutionary Origins and Diversification of the Mycorrhizal Mutualists.</title>
        <authorList>
            <consortium name="DOE Joint Genome Institute"/>
            <consortium name="Mycorrhizal Genomics Consortium"/>
            <person name="Kohler A."/>
            <person name="Kuo A."/>
            <person name="Nagy L.G."/>
            <person name="Floudas D."/>
            <person name="Copeland A."/>
            <person name="Barry K.W."/>
            <person name="Cichocki N."/>
            <person name="Veneault-Fourrey C."/>
            <person name="LaButti K."/>
            <person name="Lindquist E.A."/>
            <person name="Lipzen A."/>
            <person name="Lundell T."/>
            <person name="Morin E."/>
            <person name="Murat C."/>
            <person name="Riley R."/>
            <person name="Ohm R."/>
            <person name="Sun H."/>
            <person name="Tunlid A."/>
            <person name="Henrissat B."/>
            <person name="Grigoriev I.V."/>
            <person name="Hibbett D.S."/>
            <person name="Martin F."/>
        </authorList>
    </citation>
    <scope>NUCLEOTIDE SEQUENCE [LARGE SCALE GENOMIC DNA]</scope>
    <source>
        <strain evidence="2">F 1598</strain>
    </source>
</reference>
<name>A0A0C3G4G0_PILCF</name>
<evidence type="ECO:0000313" key="1">
    <source>
        <dbReference type="EMBL" id="KIM86694.1"/>
    </source>
</evidence>
<evidence type="ECO:0000313" key="2">
    <source>
        <dbReference type="Proteomes" id="UP000054166"/>
    </source>
</evidence>
<sequence length="207" mass="23102">MASNHNPFATWSAGNGYSSNNIWNQDSAPPPSIVGALPYPHSPSYPLPPDELITYTFTSFNPTILNCTVLGPHNRPYFQVVTDASMPGYTLWKDGERKNIALVEWQNTPLLEARGILTKQQITNWLRLAPDRSHRTLEFRGNRYIWAPYSSHICLYAAGTATPKTLAKVSKSFNIISLEMTPEAIQLGLLEICVIVTVLLQCGRNID</sequence>
<accession>A0A0C3G4G0</accession>
<gene>
    <name evidence="1" type="ORF">PILCRDRAFT_64756</name>
</gene>
<dbReference type="AlphaFoldDB" id="A0A0C3G4G0"/>
<dbReference type="OrthoDB" id="3191568at2759"/>
<reference evidence="1 2" key="1">
    <citation type="submission" date="2014-04" db="EMBL/GenBank/DDBJ databases">
        <authorList>
            <consortium name="DOE Joint Genome Institute"/>
            <person name="Kuo A."/>
            <person name="Tarkka M."/>
            <person name="Buscot F."/>
            <person name="Kohler A."/>
            <person name="Nagy L.G."/>
            <person name="Floudas D."/>
            <person name="Copeland A."/>
            <person name="Barry K.W."/>
            <person name="Cichocki N."/>
            <person name="Veneault-Fourrey C."/>
            <person name="LaButti K."/>
            <person name="Lindquist E.A."/>
            <person name="Lipzen A."/>
            <person name="Lundell T."/>
            <person name="Morin E."/>
            <person name="Murat C."/>
            <person name="Sun H."/>
            <person name="Tunlid A."/>
            <person name="Henrissat B."/>
            <person name="Grigoriev I.V."/>
            <person name="Hibbett D.S."/>
            <person name="Martin F."/>
            <person name="Nordberg H.P."/>
            <person name="Cantor M.N."/>
            <person name="Hua S.X."/>
        </authorList>
    </citation>
    <scope>NUCLEOTIDE SEQUENCE [LARGE SCALE GENOMIC DNA]</scope>
    <source>
        <strain evidence="1 2">F 1598</strain>
    </source>
</reference>
<dbReference type="EMBL" id="KN832981">
    <property type="protein sequence ID" value="KIM86694.1"/>
    <property type="molecule type" value="Genomic_DNA"/>
</dbReference>
<protein>
    <submittedName>
        <fullName evidence="1">Uncharacterized protein</fullName>
    </submittedName>
</protein>
<dbReference type="InParanoid" id="A0A0C3G4G0"/>
<proteinExistence type="predicted"/>
<dbReference type="Proteomes" id="UP000054166">
    <property type="component" value="Unassembled WGS sequence"/>
</dbReference>
<organism evidence="1 2">
    <name type="scientific">Piloderma croceum (strain F 1598)</name>
    <dbReference type="NCBI Taxonomy" id="765440"/>
    <lineage>
        <taxon>Eukaryota</taxon>
        <taxon>Fungi</taxon>
        <taxon>Dikarya</taxon>
        <taxon>Basidiomycota</taxon>
        <taxon>Agaricomycotina</taxon>
        <taxon>Agaricomycetes</taxon>
        <taxon>Agaricomycetidae</taxon>
        <taxon>Atheliales</taxon>
        <taxon>Atheliaceae</taxon>
        <taxon>Piloderma</taxon>
    </lineage>
</organism>
<dbReference type="HOGENOM" id="CLU_098000_0_0_1"/>